<accession>A0A426X3P0</accession>
<keyword evidence="1" id="KW-0175">Coiled coil</keyword>
<sequence length="290" mass="31850">MFNLERMKSSSGGGSESVVPSTTSASATATSTIEKRPNTSEGVSLKKHNKKEALEQPADALESTTRAPAGKGNDVDRGGPQARVHYTGLVRGGGWVGVDKYFASIMTRLKTTKGEDPLARWSTISESTQVWTDGPLAAEYLRGALHPALAKQVYECSSVMNRVGKSTVWVNNPSLHLFFLLFFSFANFSLYGLHFLSALIDRIHDVGQLVRHQHERILALWATNKGLKVGASQELVAIVERRAKELKGTIEKLRAELESLRSQWKDLEQEVNILHASLDGAQDDRALCCC</sequence>
<comment type="caution">
    <text evidence="3">The sequence shown here is derived from an EMBL/GenBank/DDBJ whole genome shotgun (WGS) entry which is preliminary data.</text>
</comment>
<reference evidence="3 4" key="1">
    <citation type="journal article" date="2014" name="Agronomy (Basel)">
        <title>A Draft Genome Sequence for Ensete ventricosum, the Drought-Tolerant Tree Against Hunger.</title>
        <authorList>
            <person name="Harrison J."/>
            <person name="Moore K.A."/>
            <person name="Paszkiewicz K."/>
            <person name="Jones T."/>
            <person name="Grant M."/>
            <person name="Ambacheew D."/>
            <person name="Muzemil S."/>
            <person name="Studholme D.J."/>
        </authorList>
    </citation>
    <scope>NUCLEOTIDE SEQUENCE [LARGE SCALE GENOMIC DNA]</scope>
</reference>
<evidence type="ECO:0000256" key="2">
    <source>
        <dbReference type="SAM" id="MobiDB-lite"/>
    </source>
</evidence>
<feature type="compositionally biased region" description="Low complexity" evidence="2">
    <location>
        <begin position="16"/>
        <end position="32"/>
    </location>
</feature>
<proteinExistence type="predicted"/>
<dbReference type="AlphaFoldDB" id="A0A426X3P0"/>
<name>A0A426X3P0_ENSVE</name>
<evidence type="ECO:0000313" key="4">
    <source>
        <dbReference type="Proteomes" id="UP000287651"/>
    </source>
</evidence>
<dbReference type="Proteomes" id="UP000287651">
    <property type="component" value="Unassembled WGS sequence"/>
</dbReference>
<gene>
    <name evidence="3" type="ORF">B296_00043471</name>
</gene>
<protein>
    <submittedName>
        <fullName evidence="3">Uncharacterized protein</fullName>
    </submittedName>
</protein>
<organism evidence="3 4">
    <name type="scientific">Ensete ventricosum</name>
    <name type="common">Abyssinian banana</name>
    <name type="synonym">Musa ensete</name>
    <dbReference type="NCBI Taxonomy" id="4639"/>
    <lineage>
        <taxon>Eukaryota</taxon>
        <taxon>Viridiplantae</taxon>
        <taxon>Streptophyta</taxon>
        <taxon>Embryophyta</taxon>
        <taxon>Tracheophyta</taxon>
        <taxon>Spermatophyta</taxon>
        <taxon>Magnoliopsida</taxon>
        <taxon>Liliopsida</taxon>
        <taxon>Zingiberales</taxon>
        <taxon>Musaceae</taxon>
        <taxon>Ensete</taxon>
    </lineage>
</organism>
<feature type="coiled-coil region" evidence="1">
    <location>
        <begin position="236"/>
        <end position="277"/>
    </location>
</feature>
<feature type="region of interest" description="Disordered" evidence="2">
    <location>
        <begin position="1"/>
        <end position="81"/>
    </location>
</feature>
<dbReference type="EMBL" id="AMZH03027588">
    <property type="protein sequence ID" value="RRT34091.1"/>
    <property type="molecule type" value="Genomic_DNA"/>
</dbReference>
<evidence type="ECO:0000256" key="1">
    <source>
        <dbReference type="SAM" id="Coils"/>
    </source>
</evidence>
<evidence type="ECO:0000313" key="3">
    <source>
        <dbReference type="EMBL" id="RRT34091.1"/>
    </source>
</evidence>